<organism evidence="2 3">
    <name type="scientific">Candidatus Sysuiplasma superficiale</name>
    <dbReference type="NCBI Taxonomy" id="2823368"/>
    <lineage>
        <taxon>Archaea</taxon>
        <taxon>Methanobacteriati</taxon>
        <taxon>Thermoplasmatota</taxon>
        <taxon>Thermoplasmata</taxon>
        <taxon>Candidatus Sysuiplasmatales</taxon>
        <taxon>Candidatus Sysuiplasmataceae</taxon>
        <taxon>Candidatus Sysuiplasma</taxon>
    </lineage>
</organism>
<dbReference type="InterPro" id="IPR011059">
    <property type="entry name" value="Metal-dep_hydrolase_composite"/>
</dbReference>
<dbReference type="InterPro" id="IPR032466">
    <property type="entry name" value="Metal_Hydrolase"/>
</dbReference>
<dbReference type="Proteomes" id="UP000716004">
    <property type="component" value="Unassembled WGS sequence"/>
</dbReference>
<dbReference type="InterPro" id="IPR013108">
    <property type="entry name" value="Amidohydro_3"/>
</dbReference>
<dbReference type="PANTHER" id="PTHR11647">
    <property type="entry name" value="HYDRANTOINASE/DIHYDROPYRIMIDINASE FAMILY MEMBER"/>
    <property type="match status" value="1"/>
</dbReference>
<dbReference type="PANTHER" id="PTHR11647:SF1">
    <property type="entry name" value="COLLAPSIN RESPONSE MEDIATOR PROTEIN"/>
    <property type="match status" value="1"/>
</dbReference>
<dbReference type="InterPro" id="IPR023100">
    <property type="entry name" value="D-aminoacylase_insert_dom_sf"/>
</dbReference>
<accession>A0A8J7YNQ1</accession>
<evidence type="ECO:0000259" key="1">
    <source>
        <dbReference type="Pfam" id="PF07969"/>
    </source>
</evidence>
<gene>
    <name evidence="2" type="ORF">J9259_00200</name>
</gene>
<dbReference type="SUPFAM" id="SSF51338">
    <property type="entry name" value="Composite domain of metallo-dependent hydrolases"/>
    <property type="match status" value="1"/>
</dbReference>
<comment type="caution">
    <text evidence="2">The sequence shown here is derived from an EMBL/GenBank/DDBJ whole genome shotgun (WGS) entry which is preliminary data.</text>
</comment>
<dbReference type="SUPFAM" id="SSF51556">
    <property type="entry name" value="Metallo-dependent hydrolases"/>
    <property type="match status" value="1"/>
</dbReference>
<name>A0A8J7YNQ1_9ARCH</name>
<sequence>MFRINGGLIVDGSGSKPYENSGILVRGDRMFLHPDFRIRGKVEEIDADGLIIAPGFIDAHSHSDIAIVKNPKAENRILQGITTEVTGNCGFSPFPVTDLNRRVMREEYLRSGVRLRWDSLAEYASVVDGLRPAVNIAPLQGHGNLRSAAMGFSGAPPSRAELGVMKRLLSKSMRDGAFGLSSGLEYTPSSFADWKELAELCTVVSKHNGIYATHMRNEDDRLEDSVSESLRVSRKAGVRLEISHLKSTRRKNWGKVTGVLGDLDRKSARNRGISWDAYPYTACHTDLTITLPKHIMEGGFSSMLHSISDRSVRERVVREMESERDSEDWKAVVVEDISSPAISKYSDSNILDISRDMKCSPAEAVLRLLEANGHDIAIIVHNMSEGDVDAVFSHPKTGIGSDSSVFTGGHPHPRAFGTFPRAFSRYVRELKTNTVESMVRKASALNAERFSIEDRGFVRDGYFADIVVFDINEIRDRSTYGEPTLLPEGIVYLFVNGVLEVSDGRVTGRRGGRVLRHSGR</sequence>
<dbReference type="EMBL" id="JAGVSJ010000001">
    <property type="protein sequence ID" value="MBX8630936.1"/>
    <property type="molecule type" value="Genomic_DNA"/>
</dbReference>
<feature type="domain" description="Amidohydrolase 3" evidence="1">
    <location>
        <begin position="43"/>
        <end position="498"/>
    </location>
</feature>
<evidence type="ECO:0000313" key="3">
    <source>
        <dbReference type="Proteomes" id="UP000716004"/>
    </source>
</evidence>
<protein>
    <submittedName>
        <fullName evidence="2">Amidohydrolase family protein</fullName>
    </submittedName>
</protein>
<dbReference type="Gene3D" id="2.30.40.10">
    <property type="entry name" value="Urease, subunit C, domain 1"/>
    <property type="match status" value="1"/>
</dbReference>
<dbReference type="GO" id="GO:0005829">
    <property type="term" value="C:cytosol"/>
    <property type="evidence" value="ECO:0007669"/>
    <property type="project" value="TreeGrafter"/>
</dbReference>
<dbReference type="InterPro" id="IPR050378">
    <property type="entry name" value="Metallo-dep_Hydrolases_sf"/>
</dbReference>
<dbReference type="Gene3D" id="3.20.20.140">
    <property type="entry name" value="Metal-dependent hydrolases"/>
    <property type="match status" value="1"/>
</dbReference>
<reference evidence="2" key="1">
    <citation type="submission" date="2021-04" db="EMBL/GenBank/DDBJ databases">
        <title>Genomic insights into ecological role and evolution of a novel Thermoplasmata order Candidatus Sysuiplasmatales.</title>
        <authorList>
            <person name="Yuan Y."/>
        </authorList>
    </citation>
    <scope>NUCLEOTIDE SEQUENCE</scope>
    <source>
        <strain evidence="2">YP2-bin.285</strain>
    </source>
</reference>
<dbReference type="Gene3D" id="3.30.1490.130">
    <property type="entry name" value="D-aminoacylase. Domain 3"/>
    <property type="match status" value="1"/>
</dbReference>
<proteinExistence type="predicted"/>
<dbReference type="Pfam" id="PF07969">
    <property type="entry name" value="Amidohydro_3"/>
    <property type="match status" value="1"/>
</dbReference>
<dbReference type="GO" id="GO:0016812">
    <property type="term" value="F:hydrolase activity, acting on carbon-nitrogen (but not peptide) bonds, in cyclic amides"/>
    <property type="evidence" value="ECO:0007669"/>
    <property type="project" value="TreeGrafter"/>
</dbReference>
<evidence type="ECO:0000313" key="2">
    <source>
        <dbReference type="EMBL" id="MBX8630936.1"/>
    </source>
</evidence>
<dbReference type="GO" id="GO:0016811">
    <property type="term" value="F:hydrolase activity, acting on carbon-nitrogen (but not peptide) bonds, in linear amides"/>
    <property type="evidence" value="ECO:0007669"/>
    <property type="project" value="InterPro"/>
</dbReference>
<dbReference type="AlphaFoldDB" id="A0A8J7YNQ1"/>